<evidence type="ECO:0000256" key="20">
    <source>
        <dbReference type="ARBA" id="ARBA00031355"/>
    </source>
</evidence>
<dbReference type="GO" id="GO:0045893">
    <property type="term" value="P:positive regulation of DNA-templated transcription"/>
    <property type="evidence" value="ECO:0007669"/>
    <property type="project" value="Ensembl"/>
</dbReference>
<evidence type="ECO:0000256" key="5">
    <source>
        <dbReference type="ARBA" id="ARBA00012600"/>
    </source>
</evidence>
<evidence type="ECO:0000256" key="7">
    <source>
        <dbReference type="ARBA" id="ARBA00022679"/>
    </source>
</evidence>
<evidence type="ECO:0000256" key="11">
    <source>
        <dbReference type="ARBA" id="ARBA00022968"/>
    </source>
</evidence>
<evidence type="ECO:0000256" key="2">
    <source>
        <dbReference type="ARBA" id="ARBA00005406"/>
    </source>
</evidence>
<dbReference type="Gene3D" id="3.40.50.720">
    <property type="entry name" value="NAD(P)-binding Rossmann-like Domain"/>
    <property type="match status" value="1"/>
</dbReference>
<dbReference type="GO" id="GO:0042802">
    <property type="term" value="F:identical protein binding"/>
    <property type="evidence" value="ECO:0007669"/>
    <property type="project" value="Ensembl"/>
</dbReference>
<dbReference type="InterPro" id="IPR003193">
    <property type="entry name" value="ADP-ribosyl_cyclase"/>
</dbReference>
<keyword evidence="25" id="KW-1185">Reference proteome</keyword>
<keyword evidence="13" id="KW-0520">NAD</keyword>
<protein>
    <recommendedName>
        <fullName evidence="6">ADP-ribosyl cyclase/cyclic ADP-ribose hydrolase 1</fullName>
        <ecNumber evidence="5">2.4.99.20</ecNumber>
        <ecNumber evidence="4">3.2.2.6</ecNumber>
    </recommendedName>
    <alternativeName>
        <fullName evidence="21">2'-phospho-ADP-ribosyl cyclase</fullName>
    </alternativeName>
    <alternativeName>
        <fullName evidence="19">2'-phospho-ADP-ribosyl cyclase/2'-phospho-cyclic-ADP-ribose transferase</fullName>
    </alternativeName>
    <alternativeName>
        <fullName evidence="17">2'-phospho-cyclic-ADP-ribose transferase</fullName>
    </alternativeName>
    <alternativeName>
        <fullName evidence="20">ADP-ribosyl cyclase 1</fullName>
    </alternativeName>
    <alternativeName>
        <fullName evidence="18">Cyclic ADP-ribose hydrolase 1</fullName>
    </alternativeName>
</protein>
<evidence type="ECO:0000313" key="24">
    <source>
        <dbReference type="Ensembl" id="ENSPSMP00000008371.1"/>
    </source>
</evidence>
<dbReference type="CDD" id="cd04759">
    <property type="entry name" value="Rib_hydrolase"/>
    <property type="match status" value="1"/>
</dbReference>
<name>A0A8C8YV88_PROSS</name>
<sequence length="290" mass="32417">MADELCCRIPKKVQICLAVGLLVAVAVLAVVGVLKWLQPHKWNGPGTTEHFAAIVLGRCSNYTQTAPLAPRNVDCQKIQETFKNAFISKNPCNITEEDYQPLMKLTTQTIPCNKTLFWSRAKQVAHQYTQLHQDMFTLEDTLLGYLADGLMWCGDAGTSEVDHQSCPDWKKDCPNNPVSVFWKIASQRFAEAACGVVHVILNGTISKTFDENSTFGSVEVIHLRPERVQALHAWVIYNVEVPSDPCMASSINKLKSIVTQRNIAFRCQHRPATYINHVTNPERSACSSMI</sequence>
<evidence type="ECO:0000256" key="8">
    <source>
        <dbReference type="ARBA" id="ARBA00022692"/>
    </source>
</evidence>
<dbReference type="GO" id="GO:0061809">
    <property type="term" value="F:NAD+ nucleosidase activity, cyclic ADP-ribose generating"/>
    <property type="evidence" value="ECO:0007669"/>
    <property type="project" value="UniProtKB-EC"/>
</dbReference>
<dbReference type="GO" id="GO:0042100">
    <property type="term" value="P:B cell proliferation"/>
    <property type="evidence" value="ECO:0007669"/>
    <property type="project" value="Ensembl"/>
</dbReference>
<dbReference type="EC" id="2.4.99.20" evidence="5"/>
<evidence type="ECO:0000256" key="10">
    <source>
        <dbReference type="ARBA" id="ARBA00022857"/>
    </source>
</evidence>
<keyword evidence="16" id="KW-0325">Glycoprotein</keyword>
<dbReference type="Pfam" id="PF02267">
    <property type="entry name" value="Rib_hydrolayse"/>
    <property type="match status" value="1"/>
</dbReference>
<dbReference type="EC" id="3.2.2.6" evidence="4"/>
<evidence type="ECO:0000256" key="21">
    <source>
        <dbReference type="ARBA" id="ARBA00031840"/>
    </source>
</evidence>
<dbReference type="GO" id="GO:0030890">
    <property type="term" value="P:positive regulation of B cell proliferation"/>
    <property type="evidence" value="ECO:0007669"/>
    <property type="project" value="Ensembl"/>
</dbReference>
<evidence type="ECO:0000256" key="16">
    <source>
        <dbReference type="ARBA" id="ARBA00023180"/>
    </source>
</evidence>
<reference evidence="24" key="1">
    <citation type="submission" date="2025-08" db="UniProtKB">
        <authorList>
            <consortium name="Ensembl"/>
        </authorList>
    </citation>
    <scope>IDENTIFICATION</scope>
</reference>
<dbReference type="GO" id="GO:0009410">
    <property type="term" value="P:response to xenobiotic stimulus"/>
    <property type="evidence" value="ECO:0007669"/>
    <property type="project" value="Ensembl"/>
</dbReference>
<dbReference type="GO" id="GO:0009986">
    <property type="term" value="C:cell surface"/>
    <property type="evidence" value="ECO:0007669"/>
    <property type="project" value="Ensembl"/>
</dbReference>
<comment type="similarity">
    <text evidence="2">Belongs to the ADP-ribosyl cyclase family.</text>
</comment>
<dbReference type="GO" id="GO:0016849">
    <property type="term" value="F:phosphorus-oxygen lyase activity"/>
    <property type="evidence" value="ECO:0007669"/>
    <property type="project" value="Ensembl"/>
</dbReference>
<dbReference type="AlphaFoldDB" id="A0A8C8YV88"/>
<evidence type="ECO:0000256" key="22">
    <source>
        <dbReference type="ARBA" id="ARBA00049238"/>
    </source>
</evidence>
<evidence type="ECO:0000256" key="18">
    <source>
        <dbReference type="ARBA" id="ARBA00030272"/>
    </source>
</evidence>
<keyword evidence="8 23" id="KW-0812">Transmembrane</keyword>
<comment type="subcellular location">
    <subcellularLocation>
        <location evidence="1">Membrane</location>
        <topology evidence="1">Single-pass type II membrane protein</topology>
    </subcellularLocation>
</comment>
<keyword evidence="7" id="KW-0808">Transferase</keyword>
<organism evidence="24 25">
    <name type="scientific">Prolemur simus</name>
    <name type="common">Greater bamboo lemur</name>
    <name type="synonym">Hapalemur simus</name>
    <dbReference type="NCBI Taxonomy" id="1328070"/>
    <lineage>
        <taxon>Eukaryota</taxon>
        <taxon>Metazoa</taxon>
        <taxon>Chordata</taxon>
        <taxon>Craniata</taxon>
        <taxon>Vertebrata</taxon>
        <taxon>Euteleostomi</taxon>
        <taxon>Mammalia</taxon>
        <taxon>Eutheria</taxon>
        <taxon>Euarchontoglires</taxon>
        <taxon>Primates</taxon>
        <taxon>Strepsirrhini</taxon>
        <taxon>Lemuriformes</taxon>
        <taxon>Lemuridae</taxon>
        <taxon>Prolemur</taxon>
    </lineage>
</organism>
<evidence type="ECO:0000256" key="17">
    <source>
        <dbReference type="ARBA" id="ARBA00029787"/>
    </source>
</evidence>
<reference evidence="24" key="2">
    <citation type="submission" date="2025-09" db="UniProtKB">
        <authorList>
            <consortium name="Ensembl"/>
        </authorList>
    </citation>
    <scope>IDENTIFICATION</scope>
</reference>
<proteinExistence type="inferred from homology"/>
<keyword evidence="10" id="KW-0521">NADP</keyword>
<keyword evidence="11" id="KW-0735">Signal-anchor</keyword>
<evidence type="ECO:0000256" key="9">
    <source>
        <dbReference type="ARBA" id="ARBA00022801"/>
    </source>
</evidence>
<evidence type="ECO:0000256" key="23">
    <source>
        <dbReference type="SAM" id="Phobius"/>
    </source>
</evidence>
<dbReference type="SUPFAM" id="SSF52309">
    <property type="entry name" value="N-(deoxy)ribosyltransferase-like"/>
    <property type="match status" value="1"/>
</dbReference>
<dbReference type="Proteomes" id="UP000694414">
    <property type="component" value="Unplaced"/>
</dbReference>
<keyword evidence="9" id="KW-0378">Hydrolase</keyword>
<comment type="catalytic activity">
    <reaction evidence="22">
        <text>NAD(+) + H2O = ADP-D-ribose + nicotinamide + H(+)</text>
        <dbReference type="Rhea" id="RHEA:16301"/>
        <dbReference type="ChEBI" id="CHEBI:15377"/>
        <dbReference type="ChEBI" id="CHEBI:15378"/>
        <dbReference type="ChEBI" id="CHEBI:17154"/>
        <dbReference type="ChEBI" id="CHEBI:57540"/>
        <dbReference type="ChEBI" id="CHEBI:57967"/>
        <dbReference type="EC" id="3.2.2.6"/>
    </reaction>
</comment>
<keyword evidence="15" id="KW-1015">Disulfide bond</keyword>
<evidence type="ECO:0000256" key="15">
    <source>
        <dbReference type="ARBA" id="ARBA00023157"/>
    </source>
</evidence>
<keyword evidence="14 23" id="KW-0472">Membrane</keyword>
<evidence type="ECO:0000256" key="1">
    <source>
        <dbReference type="ARBA" id="ARBA00004606"/>
    </source>
</evidence>
<dbReference type="GO" id="GO:0043066">
    <property type="term" value="P:negative regulation of apoptotic process"/>
    <property type="evidence" value="ECO:0007669"/>
    <property type="project" value="Ensembl"/>
</dbReference>
<dbReference type="Gene3D" id="1.20.82.10">
    <property type="entry name" value="ADP Ribosyl Cyclase, Chain A, domain 1"/>
    <property type="match status" value="1"/>
</dbReference>
<evidence type="ECO:0000256" key="4">
    <source>
        <dbReference type="ARBA" id="ARBA00011982"/>
    </source>
</evidence>
<dbReference type="GO" id="GO:0005886">
    <property type="term" value="C:plasma membrane"/>
    <property type="evidence" value="ECO:0007669"/>
    <property type="project" value="Ensembl"/>
</dbReference>
<accession>A0A8C8YV88</accession>
<dbReference type="GO" id="GO:0045892">
    <property type="term" value="P:negative regulation of DNA-templated transcription"/>
    <property type="evidence" value="ECO:0007669"/>
    <property type="project" value="Ensembl"/>
</dbReference>
<gene>
    <name evidence="24" type="primary">CD38</name>
</gene>
<evidence type="ECO:0000313" key="25">
    <source>
        <dbReference type="Proteomes" id="UP000694414"/>
    </source>
</evidence>
<dbReference type="GO" id="GO:0016740">
    <property type="term" value="F:transferase activity"/>
    <property type="evidence" value="ECO:0007669"/>
    <property type="project" value="UniProtKB-KW"/>
</dbReference>
<dbReference type="PANTHER" id="PTHR10912">
    <property type="entry name" value="ADP-RIBOSYL CYCLASE"/>
    <property type="match status" value="1"/>
</dbReference>
<dbReference type="GeneTree" id="ENSGT00390000017291"/>
<dbReference type="Ensembl" id="ENSPSMT00000009852.1">
    <property type="protein sequence ID" value="ENSPSMP00000008371.1"/>
    <property type="gene ID" value="ENSPSMG00000006168.1"/>
</dbReference>
<evidence type="ECO:0000256" key="3">
    <source>
        <dbReference type="ARBA" id="ARBA00011738"/>
    </source>
</evidence>
<evidence type="ECO:0000256" key="12">
    <source>
        <dbReference type="ARBA" id="ARBA00022989"/>
    </source>
</evidence>
<dbReference type="PANTHER" id="PTHR10912:SF5">
    <property type="entry name" value="ADP-RIBOSYL CYCLASE_CYCLIC ADP-RIBOSE HYDROLASE 1"/>
    <property type="match status" value="1"/>
</dbReference>
<keyword evidence="12 23" id="KW-1133">Transmembrane helix</keyword>
<evidence type="ECO:0000256" key="14">
    <source>
        <dbReference type="ARBA" id="ARBA00023136"/>
    </source>
</evidence>
<comment type="subunit">
    <text evidence="3">Homodimer.</text>
</comment>
<dbReference type="GO" id="GO:0050853">
    <property type="term" value="P:B cell receptor signaling pathway"/>
    <property type="evidence" value="ECO:0007669"/>
    <property type="project" value="Ensembl"/>
</dbReference>
<evidence type="ECO:0000256" key="6">
    <source>
        <dbReference type="ARBA" id="ARBA00015644"/>
    </source>
</evidence>
<evidence type="ECO:0000256" key="19">
    <source>
        <dbReference type="ARBA" id="ARBA00030418"/>
    </source>
</evidence>
<evidence type="ECO:0000256" key="13">
    <source>
        <dbReference type="ARBA" id="ARBA00023027"/>
    </source>
</evidence>
<feature type="transmembrane region" description="Helical" evidence="23">
    <location>
        <begin position="15"/>
        <end position="37"/>
    </location>
</feature>